<evidence type="ECO:0000313" key="2">
    <source>
        <dbReference type="Proteomes" id="UP000280444"/>
    </source>
</evidence>
<protein>
    <submittedName>
        <fullName evidence="1">SIR2 family protein</fullName>
    </submittedName>
</protein>
<proteinExistence type="predicted"/>
<dbReference type="EMBL" id="RQZF01000001">
    <property type="protein sequence ID" value="RRC96248.1"/>
    <property type="molecule type" value="Genomic_DNA"/>
</dbReference>
<evidence type="ECO:0000313" key="1">
    <source>
        <dbReference type="EMBL" id="RRC96248.1"/>
    </source>
</evidence>
<reference evidence="1 2" key="1">
    <citation type="submission" date="2018-11" db="EMBL/GenBank/DDBJ databases">
        <title>Genomes From Bacteria Associated with the Canine Oral Cavity: a Test Case for Automated Genome-Based Taxonomic Assignment.</title>
        <authorList>
            <person name="Coil D.A."/>
            <person name="Jospin G."/>
            <person name="Darling A.E."/>
            <person name="Wallis C."/>
            <person name="Davis I.J."/>
            <person name="Harris S."/>
            <person name="Eisen J.A."/>
            <person name="Holcombe L.J."/>
            <person name="O'Flynn C."/>
        </authorList>
    </citation>
    <scope>NUCLEOTIDE SEQUENCE [LARGE SCALE GENOMIC DNA]</scope>
    <source>
        <strain evidence="1 2">OH770</strain>
    </source>
</reference>
<dbReference type="Pfam" id="PF13289">
    <property type="entry name" value="SIR2_2"/>
    <property type="match status" value="1"/>
</dbReference>
<organism evidence="1 2">
    <name type="scientific">Schaalia canis</name>
    <dbReference type="NCBI Taxonomy" id="100469"/>
    <lineage>
        <taxon>Bacteria</taxon>
        <taxon>Bacillati</taxon>
        <taxon>Actinomycetota</taxon>
        <taxon>Actinomycetes</taxon>
        <taxon>Actinomycetales</taxon>
        <taxon>Actinomycetaceae</taxon>
        <taxon>Schaalia</taxon>
    </lineage>
</organism>
<sequence>MAGHIGSSAEKATEDILDLVRSTNSLPVGFIGSGFSRRYMATPDWRSLLEYLAGLTGRPINQYFVNRTADPSVLYPKAASQIATAFSEVWWNDPKYAEQRDQYASDVHDISDPIKLQASLYIGQHSVVSDIGLQAELEAFSKARFQSFVTTNYDCLIEGQHSDFSCYESQSDALFSPIYEMGEIYKVHGSVKNFSSMVLTSEDYSDYERRNPYLIAKMMTLFVENPVLFFGYSVSDSHIQNMLNQLRTCLTEDQLKTLNDRMIFIGRPSRERPEELRRGSVVINGHTFYIQEAGLEDWAGLFSGLSELPYHFAPRVLRRLRESIYLAARNPEYSQKVKVVDIDDDTEIEKLEIVLGVGIIKELSDRGYGGLPFREYLIHMLEGKTTLNPNSLRQFTFVSYRNDYVPMHYFDWLSESCDSDPVDTSSKKMDRWREKQRTMKPNHATALQHADLTYRELSSSDIPYYLKSQVPLVLNNWEIDDVVALRDWLLSALSDLTNASVPTEFAKLACLYDRIVFGGEFKGDQAQLRLNLGLNEG</sequence>
<comment type="caution">
    <text evidence="1">The sequence shown here is derived from an EMBL/GenBank/DDBJ whole genome shotgun (WGS) entry which is preliminary data.</text>
</comment>
<dbReference type="Proteomes" id="UP000280444">
    <property type="component" value="Unassembled WGS sequence"/>
</dbReference>
<keyword evidence="2" id="KW-1185">Reference proteome</keyword>
<accession>A0A3P1SGG6</accession>
<gene>
    <name evidence="1" type="ORF">EII11_00880</name>
</gene>
<dbReference type="OrthoDB" id="5241047at2"/>
<name>A0A3P1SGG6_9ACTO</name>
<dbReference type="AlphaFoldDB" id="A0A3P1SGG6"/>
<dbReference type="RefSeq" id="WP_124867642.1">
    <property type="nucleotide sequence ID" value="NZ_RQZF01000001.1"/>
</dbReference>